<keyword evidence="2" id="KW-0812">Transmembrane</keyword>
<protein>
    <submittedName>
        <fullName evidence="3">Uncharacterized protein</fullName>
    </submittedName>
</protein>
<comment type="caution">
    <text evidence="3">The sequence shown here is derived from an EMBL/GenBank/DDBJ whole genome shotgun (WGS) entry which is preliminary data.</text>
</comment>
<dbReference type="EMBL" id="BOOQ01000052">
    <property type="protein sequence ID" value="GII50424.1"/>
    <property type="molecule type" value="Genomic_DNA"/>
</dbReference>
<dbReference type="AlphaFoldDB" id="A0A8J3UR63"/>
<dbReference type="Proteomes" id="UP000644610">
    <property type="component" value="Unassembled WGS sequence"/>
</dbReference>
<keyword evidence="2" id="KW-1133">Transmembrane helix</keyword>
<organism evidence="3 4">
    <name type="scientific">Planotetraspora silvatica</name>
    <dbReference type="NCBI Taxonomy" id="234614"/>
    <lineage>
        <taxon>Bacteria</taxon>
        <taxon>Bacillati</taxon>
        <taxon>Actinomycetota</taxon>
        <taxon>Actinomycetes</taxon>
        <taxon>Streptosporangiales</taxon>
        <taxon>Streptosporangiaceae</taxon>
        <taxon>Planotetraspora</taxon>
    </lineage>
</organism>
<gene>
    <name evidence="3" type="ORF">Psi02_68480</name>
</gene>
<proteinExistence type="predicted"/>
<feature type="region of interest" description="Disordered" evidence="1">
    <location>
        <begin position="131"/>
        <end position="154"/>
    </location>
</feature>
<evidence type="ECO:0000256" key="2">
    <source>
        <dbReference type="SAM" id="Phobius"/>
    </source>
</evidence>
<keyword evidence="2" id="KW-0472">Membrane</keyword>
<evidence type="ECO:0000313" key="4">
    <source>
        <dbReference type="Proteomes" id="UP000644610"/>
    </source>
</evidence>
<evidence type="ECO:0000313" key="3">
    <source>
        <dbReference type="EMBL" id="GII50424.1"/>
    </source>
</evidence>
<accession>A0A8J3UR63</accession>
<reference evidence="3" key="1">
    <citation type="submission" date="2021-01" db="EMBL/GenBank/DDBJ databases">
        <title>Whole genome shotgun sequence of Planotetraspora silvatica NBRC 100141.</title>
        <authorList>
            <person name="Komaki H."/>
            <person name="Tamura T."/>
        </authorList>
    </citation>
    <scope>NUCLEOTIDE SEQUENCE</scope>
    <source>
        <strain evidence="3">NBRC 100141</strain>
    </source>
</reference>
<evidence type="ECO:0000256" key="1">
    <source>
        <dbReference type="SAM" id="MobiDB-lite"/>
    </source>
</evidence>
<feature type="transmembrane region" description="Helical" evidence="2">
    <location>
        <begin position="28"/>
        <end position="51"/>
    </location>
</feature>
<sequence>MGSRNSDHVRIAPEVIAAAVPRENDGRLLWACARAGLLAAAPVAVIAMILIETTGSSWWFLPVPPVALAVAAYADGIVLLHREAERSARSGRAAGSLYNRAPSKASGVRAKDLRPGDWVCSEADYHERTRSIVERNADNEADHQRRTAQRDEREREANLKFRMDLAEWTANPQGPRPTRPRIPGIPKPYLHPLPPPEFAPVLVLDLSGDERTSGVWLAGRSLIRAGAADHFLRGGRGVPARVANEDATLAEAVSALMAALSSSWAQESALLESMVGAGHPPRSARHAVRACVAVGLAVPDPARRRTLVEGLPRLRARLGVEVRDHRIKLSDLGAAWTRSVSPPAVGGPAAPTISHQFHLYNPTFAYSNIGGVGDIVHNERDPEITALVKAVVQFLEAQHDRFPETSDPGGLEAALEDLRGALAEPEMPVSRVRKTLGVVYQVGVDLAVGVGGNFLFEGIKKVIGM</sequence>
<dbReference type="RefSeq" id="WP_203979928.1">
    <property type="nucleotide sequence ID" value="NZ_BAAAKY010000076.1"/>
</dbReference>
<name>A0A8J3UR63_9ACTN</name>
<keyword evidence="4" id="KW-1185">Reference proteome</keyword>